<dbReference type="Proteomes" id="UP000311919">
    <property type="component" value="Unassembled WGS sequence"/>
</dbReference>
<dbReference type="EMBL" id="SKCS01000039">
    <property type="protein sequence ID" value="TNN19745.1"/>
    <property type="molecule type" value="Genomic_DNA"/>
</dbReference>
<reference evidence="1 2" key="1">
    <citation type="submission" date="2019-03" db="EMBL/GenBank/DDBJ databases">
        <title>An improved genome assembly of the fluke Schistosoma japonicum.</title>
        <authorList>
            <person name="Hu W."/>
            <person name="Luo F."/>
            <person name="Yin M."/>
            <person name="Mo X."/>
            <person name="Sun C."/>
            <person name="Wu Q."/>
            <person name="Zhu B."/>
            <person name="Xiang M."/>
            <person name="Wang J."/>
            <person name="Wang Y."/>
            <person name="Zhang T."/>
            <person name="Xu B."/>
            <person name="Zheng H."/>
            <person name="Feng Z."/>
        </authorList>
    </citation>
    <scope>NUCLEOTIDE SEQUENCE [LARGE SCALE GENOMIC DNA]</scope>
    <source>
        <strain evidence="1">HuSjv2</strain>
        <tissue evidence="1">Worms</tissue>
    </source>
</reference>
<accession>A0A4Z2DTD5</accession>
<proteinExistence type="predicted"/>
<dbReference type="AlphaFoldDB" id="A0A4Z2DTD5"/>
<protein>
    <submittedName>
        <fullName evidence="1">Uncharacterized protein</fullName>
    </submittedName>
</protein>
<gene>
    <name evidence="1" type="ORF">EWB00_005977</name>
</gene>
<comment type="caution">
    <text evidence="1">The sequence shown here is derived from an EMBL/GenBank/DDBJ whole genome shotgun (WGS) entry which is preliminary data.</text>
</comment>
<dbReference type="Gene3D" id="3.40.30.10">
    <property type="entry name" value="Glutaredoxin"/>
    <property type="match status" value="1"/>
</dbReference>
<evidence type="ECO:0000313" key="1">
    <source>
        <dbReference type="EMBL" id="TNN19745.1"/>
    </source>
</evidence>
<sequence>MQYFTNMCSTNFIDAKIKQRRVLLISKQKVPICQTIEGILGRYNLNRKQNDNFEILYIDARKDCGTIETYLWHKLIYRDRQVIETVFYVFLNTSYDLINHYCLSNLKLWLNPAVEVFYKPLINK</sequence>
<evidence type="ECO:0000313" key="2">
    <source>
        <dbReference type="Proteomes" id="UP000311919"/>
    </source>
</evidence>
<keyword evidence="2" id="KW-1185">Reference proteome</keyword>
<name>A0A4Z2DTD5_SCHJA</name>
<dbReference type="OrthoDB" id="418495at2759"/>
<dbReference type="STRING" id="6182.A0A4Z2DTD5"/>
<organism evidence="1 2">
    <name type="scientific">Schistosoma japonicum</name>
    <name type="common">Blood fluke</name>
    <dbReference type="NCBI Taxonomy" id="6182"/>
    <lineage>
        <taxon>Eukaryota</taxon>
        <taxon>Metazoa</taxon>
        <taxon>Spiralia</taxon>
        <taxon>Lophotrochozoa</taxon>
        <taxon>Platyhelminthes</taxon>
        <taxon>Trematoda</taxon>
        <taxon>Digenea</taxon>
        <taxon>Strigeidida</taxon>
        <taxon>Schistosomatoidea</taxon>
        <taxon>Schistosomatidae</taxon>
        <taxon>Schistosoma</taxon>
    </lineage>
</organism>